<evidence type="ECO:0000313" key="9">
    <source>
        <dbReference type="Proteomes" id="UP000029121"/>
    </source>
</evidence>
<evidence type="ECO:0000256" key="6">
    <source>
        <dbReference type="ARBA" id="ARBA00029467"/>
    </source>
</evidence>
<dbReference type="eggNOG" id="ENOG502RXRV">
    <property type="taxonomic scope" value="Eukaryota"/>
</dbReference>
<evidence type="ECO:0000256" key="4">
    <source>
        <dbReference type="ARBA" id="ARBA00022989"/>
    </source>
</evidence>
<sequence length="170" mass="17905">MEEGNKTGKKGCFCVTITVCIVLIVGLDIVAGYVGLQAEVAQQDVKHNRVWMVECKAPSNTAFTLGIIAVSCLAAAHVIANVIGCSISSLLPTVGGVTKTITANLYIICLGLNWLAGLAAAGALAMGIWSNRESRTECGFTNKHYLSIGSYLSFVHAFVSVVYYVSSIVA</sequence>
<dbReference type="STRING" id="81985.R0GKY4"/>
<proteinExistence type="inferred from homology"/>
<evidence type="ECO:0000256" key="2">
    <source>
        <dbReference type="ARBA" id="ARBA00022692"/>
    </source>
</evidence>
<dbReference type="InterPro" id="IPR052222">
    <property type="entry name" value="DESIGUAL"/>
</dbReference>
<dbReference type="Pfam" id="PF06749">
    <property type="entry name" value="DUF1218"/>
    <property type="match status" value="1"/>
</dbReference>
<evidence type="ECO:0000256" key="5">
    <source>
        <dbReference type="ARBA" id="ARBA00023136"/>
    </source>
</evidence>
<dbReference type="PANTHER" id="PTHR31769">
    <property type="entry name" value="OS07G0462200 PROTEIN-RELATED"/>
    <property type="match status" value="1"/>
</dbReference>
<dbReference type="Proteomes" id="UP000029121">
    <property type="component" value="Unassembled WGS sequence"/>
</dbReference>
<accession>R0GKY4</accession>
<gene>
    <name evidence="8" type="ORF">CARUB_v10011853mg</name>
</gene>
<dbReference type="KEGG" id="crb:17897817"/>
<feature type="transmembrane region" description="Helical" evidence="7">
    <location>
        <begin position="12"/>
        <end position="36"/>
    </location>
</feature>
<feature type="transmembrane region" description="Helical" evidence="7">
    <location>
        <begin position="103"/>
        <end position="128"/>
    </location>
</feature>
<comment type="subcellular location">
    <subcellularLocation>
        <location evidence="1">Endomembrane system</location>
        <topology evidence="1">Multi-pass membrane protein</topology>
    </subcellularLocation>
</comment>
<keyword evidence="3" id="KW-0732">Signal</keyword>
<evidence type="ECO:0008006" key="10">
    <source>
        <dbReference type="Google" id="ProtNLM"/>
    </source>
</evidence>
<keyword evidence="4 7" id="KW-1133">Transmembrane helix</keyword>
<keyword evidence="2 7" id="KW-0812">Transmembrane</keyword>
<feature type="transmembrane region" description="Helical" evidence="7">
    <location>
        <begin position="62"/>
        <end position="91"/>
    </location>
</feature>
<evidence type="ECO:0000256" key="1">
    <source>
        <dbReference type="ARBA" id="ARBA00004127"/>
    </source>
</evidence>
<dbReference type="GO" id="GO:0012505">
    <property type="term" value="C:endomembrane system"/>
    <property type="evidence" value="ECO:0007669"/>
    <property type="project" value="UniProtKB-SubCell"/>
</dbReference>
<name>R0GKY4_9BRAS</name>
<keyword evidence="9" id="KW-1185">Reference proteome</keyword>
<reference evidence="9" key="1">
    <citation type="journal article" date="2013" name="Nat. Genet.">
        <title>The Capsella rubella genome and the genomic consequences of rapid mating system evolution.</title>
        <authorList>
            <person name="Slotte T."/>
            <person name="Hazzouri K.M."/>
            <person name="Agren J.A."/>
            <person name="Koenig D."/>
            <person name="Maumus F."/>
            <person name="Guo Y.L."/>
            <person name="Steige K."/>
            <person name="Platts A.E."/>
            <person name="Escobar J.S."/>
            <person name="Newman L.K."/>
            <person name="Wang W."/>
            <person name="Mandakova T."/>
            <person name="Vello E."/>
            <person name="Smith L.M."/>
            <person name="Henz S.R."/>
            <person name="Steffen J."/>
            <person name="Takuno S."/>
            <person name="Brandvain Y."/>
            <person name="Coop G."/>
            <person name="Andolfatto P."/>
            <person name="Hu T.T."/>
            <person name="Blanchette M."/>
            <person name="Clark R.M."/>
            <person name="Quesneville H."/>
            <person name="Nordborg M."/>
            <person name="Gaut B.S."/>
            <person name="Lysak M.A."/>
            <person name="Jenkins J."/>
            <person name="Grimwood J."/>
            <person name="Chapman J."/>
            <person name="Prochnik S."/>
            <person name="Shu S."/>
            <person name="Rokhsar D."/>
            <person name="Schmutz J."/>
            <person name="Weigel D."/>
            <person name="Wright S.I."/>
        </authorList>
    </citation>
    <scope>NUCLEOTIDE SEQUENCE [LARGE SCALE GENOMIC DNA]</scope>
    <source>
        <strain evidence="9">cv. Monte Gargano</strain>
    </source>
</reference>
<dbReference type="EMBL" id="KB870805">
    <property type="protein sequence ID" value="EOA36617.1"/>
    <property type="molecule type" value="Genomic_DNA"/>
</dbReference>
<comment type="similarity">
    <text evidence="6">Belongs to the DESIGUAL family.</text>
</comment>
<feature type="transmembrane region" description="Helical" evidence="7">
    <location>
        <begin position="148"/>
        <end position="166"/>
    </location>
</feature>
<evidence type="ECO:0000256" key="7">
    <source>
        <dbReference type="SAM" id="Phobius"/>
    </source>
</evidence>
<organism evidence="8 9">
    <name type="scientific">Capsella rubella</name>
    <dbReference type="NCBI Taxonomy" id="81985"/>
    <lineage>
        <taxon>Eukaryota</taxon>
        <taxon>Viridiplantae</taxon>
        <taxon>Streptophyta</taxon>
        <taxon>Embryophyta</taxon>
        <taxon>Tracheophyta</taxon>
        <taxon>Spermatophyta</taxon>
        <taxon>Magnoliopsida</taxon>
        <taxon>eudicotyledons</taxon>
        <taxon>Gunneridae</taxon>
        <taxon>Pentapetalae</taxon>
        <taxon>rosids</taxon>
        <taxon>malvids</taxon>
        <taxon>Brassicales</taxon>
        <taxon>Brassicaceae</taxon>
        <taxon>Camelineae</taxon>
        <taxon>Capsella</taxon>
    </lineage>
</organism>
<dbReference type="OrthoDB" id="1084506at2759"/>
<evidence type="ECO:0000313" key="8">
    <source>
        <dbReference type="EMBL" id="EOA36617.1"/>
    </source>
</evidence>
<protein>
    <recommendedName>
        <fullName evidence="10">CASP-like protein</fullName>
    </recommendedName>
</protein>
<evidence type="ECO:0000256" key="3">
    <source>
        <dbReference type="ARBA" id="ARBA00022729"/>
    </source>
</evidence>
<dbReference type="AlphaFoldDB" id="R0GKY4"/>
<keyword evidence="5 7" id="KW-0472">Membrane</keyword>
<dbReference type="InterPro" id="IPR009606">
    <property type="entry name" value="DEAL/Modifying_wall_lignin1/2"/>
</dbReference>